<dbReference type="Pfam" id="PF01808">
    <property type="entry name" value="AICARFT_IMPCHas"/>
    <property type="match status" value="1"/>
</dbReference>
<dbReference type="FunFam" id="3.40.140.20:FF:000001">
    <property type="entry name" value="Bifunctional purine biosynthesis protein PurH"/>
    <property type="match status" value="1"/>
</dbReference>
<evidence type="ECO:0000313" key="12">
    <source>
        <dbReference type="EMBL" id="QUL97634.1"/>
    </source>
</evidence>
<comment type="pathway">
    <text evidence="2 10">Purine metabolism; IMP biosynthesis via de novo pathway; 5-formamido-1-(5-phospho-D-ribosyl)imidazole-4-carboxamide from 5-amino-1-(5-phospho-D-ribosyl)imidazole-4-carboxamide (10-formyl THF route): step 1/1.</text>
</comment>
<keyword evidence="5 10" id="KW-0658">Purine biosynthesis</keyword>
<evidence type="ECO:0000256" key="6">
    <source>
        <dbReference type="ARBA" id="ARBA00022801"/>
    </source>
</evidence>
<evidence type="ECO:0000256" key="10">
    <source>
        <dbReference type="HAMAP-Rule" id="MF_00139"/>
    </source>
</evidence>
<evidence type="ECO:0000256" key="2">
    <source>
        <dbReference type="ARBA" id="ARBA00004954"/>
    </source>
</evidence>
<evidence type="ECO:0000256" key="3">
    <source>
        <dbReference type="ARBA" id="ARBA00007667"/>
    </source>
</evidence>
<protein>
    <recommendedName>
        <fullName evidence="10">Bifunctional purine biosynthesis protein PurH</fullName>
    </recommendedName>
    <domain>
        <recommendedName>
            <fullName evidence="10">Phosphoribosylaminoimidazolecarboxamide formyltransferase</fullName>
            <ecNumber evidence="10">2.1.2.3</ecNumber>
        </recommendedName>
        <alternativeName>
            <fullName evidence="10">AICAR transformylase</fullName>
        </alternativeName>
    </domain>
    <domain>
        <recommendedName>
            <fullName evidence="10">IMP cyclohydrolase</fullName>
            <ecNumber evidence="10">3.5.4.10</ecNumber>
        </recommendedName>
        <alternativeName>
            <fullName evidence="10">ATIC</fullName>
        </alternativeName>
        <alternativeName>
            <fullName evidence="10">IMP synthase</fullName>
        </alternativeName>
        <alternativeName>
            <fullName evidence="10">Inosinicase</fullName>
        </alternativeName>
    </domain>
</protein>
<dbReference type="SMART" id="SM00798">
    <property type="entry name" value="AICARFT_IMPCHas"/>
    <property type="match status" value="1"/>
</dbReference>
<dbReference type="GO" id="GO:0006189">
    <property type="term" value="P:'de novo' IMP biosynthetic process"/>
    <property type="evidence" value="ECO:0007669"/>
    <property type="project" value="UniProtKB-UniRule"/>
</dbReference>
<evidence type="ECO:0000256" key="4">
    <source>
        <dbReference type="ARBA" id="ARBA00022679"/>
    </source>
</evidence>
<evidence type="ECO:0000256" key="1">
    <source>
        <dbReference type="ARBA" id="ARBA00004844"/>
    </source>
</evidence>
<keyword evidence="7 10" id="KW-0511">Multifunctional enzyme</keyword>
<evidence type="ECO:0000256" key="5">
    <source>
        <dbReference type="ARBA" id="ARBA00022755"/>
    </source>
</evidence>
<dbReference type="GO" id="GO:0004643">
    <property type="term" value="F:phosphoribosylaminoimidazolecarboxamide formyltransferase activity"/>
    <property type="evidence" value="ECO:0007669"/>
    <property type="project" value="UniProtKB-UniRule"/>
</dbReference>
<dbReference type="NCBIfam" id="NF002049">
    <property type="entry name" value="PRK00881.1"/>
    <property type="match status" value="1"/>
</dbReference>
<dbReference type="GO" id="GO:0005829">
    <property type="term" value="C:cytosol"/>
    <property type="evidence" value="ECO:0007669"/>
    <property type="project" value="TreeGrafter"/>
</dbReference>
<dbReference type="FunFam" id="3.40.50.1380:FF:000001">
    <property type="entry name" value="Bifunctional purine biosynthesis protein PurH"/>
    <property type="match status" value="1"/>
</dbReference>
<evidence type="ECO:0000256" key="9">
    <source>
        <dbReference type="ARBA" id="ARBA00050687"/>
    </source>
</evidence>
<dbReference type="NCBIfam" id="TIGR00355">
    <property type="entry name" value="purH"/>
    <property type="match status" value="1"/>
</dbReference>
<evidence type="ECO:0000256" key="8">
    <source>
        <dbReference type="ARBA" id="ARBA00050488"/>
    </source>
</evidence>
<dbReference type="SUPFAM" id="SSF53927">
    <property type="entry name" value="Cytidine deaminase-like"/>
    <property type="match status" value="1"/>
</dbReference>
<dbReference type="InterPro" id="IPR036914">
    <property type="entry name" value="MGS-like_dom_sf"/>
</dbReference>
<comment type="similarity">
    <text evidence="3 10">Belongs to the PurH family.</text>
</comment>
<dbReference type="CDD" id="cd01421">
    <property type="entry name" value="IMPCH"/>
    <property type="match status" value="1"/>
</dbReference>
<keyword evidence="4 10" id="KW-0808">Transferase</keyword>
<dbReference type="InterPro" id="IPR024051">
    <property type="entry name" value="AICAR_Tfase_dup_dom_sf"/>
</dbReference>
<keyword evidence="6 10" id="KW-0378">Hydrolase</keyword>
<dbReference type="PIRSF" id="PIRSF000414">
    <property type="entry name" value="AICARFT_IMPCHas"/>
    <property type="match status" value="1"/>
</dbReference>
<evidence type="ECO:0000256" key="7">
    <source>
        <dbReference type="ARBA" id="ARBA00023268"/>
    </source>
</evidence>
<accession>A0AAT9LA23</accession>
<dbReference type="InterPro" id="IPR016193">
    <property type="entry name" value="Cytidine_deaminase-like"/>
</dbReference>
<reference evidence="12" key="2">
    <citation type="journal article" date="2023" name="Biology">
        <title>Prokaryotic Life Associated with Coal-Fire Gas Vents Revealed by Metagenomics.</title>
        <authorList>
            <person name="Kadnikov V.V."/>
            <person name="Mardanov A.V."/>
            <person name="Beletsky A.V."/>
            <person name="Karnachuk O.V."/>
            <person name="Ravin N.V."/>
        </authorList>
    </citation>
    <scope>NUCLEOTIDE SEQUENCE</scope>
    <source>
        <strain evidence="12">Bu02</strain>
    </source>
</reference>
<dbReference type="PROSITE" id="PS51855">
    <property type="entry name" value="MGS"/>
    <property type="match status" value="1"/>
</dbReference>
<dbReference type="Gene3D" id="3.40.140.20">
    <property type="match status" value="2"/>
</dbReference>
<dbReference type="AlphaFoldDB" id="A0AAT9LA23"/>
<dbReference type="SUPFAM" id="SSF52335">
    <property type="entry name" value="Methylglyoxal synthase-like"/>
    <property type="match status" value="1"/>
</dbReference>
<sequence length="521" mass="56766">MKKRAIISVSNKEGILEFAKGLCELGWEIVSTGGTARHLKEGGVDVVEVSQVTGFPEILGGRVKTLHPKVHGGILARRDVSADMEELSAHGICPVDMVICNLYPFVETALKPGVSTSAIMEEIDIGGPTLLRASAKNWPWVIVVCNPKRYREILDILKQRGDIDRETRKILAGEAFSHTAAYDAAIASFLGVAWRNWPLDFPDEISLGYRKVFSLRYGENPHQAAAYYEPVISTNIPSLEGRQLQGKELSFNNINDLDSAYRTVWEFEAPACVIVKHAAPCGVALGSSTREAFDRAFEGDPVSAFGGVVAFNREVDEPCARALKRVFLEVVVAPSFTEDAISTLSSKKDLRLLMIPGPSGPVPGSLFNPEPYELKMAMGGLLIQGRDTLLPSQEEWRVVSKRPPTEKEMQDLRFAMTVCKHVKSNAIVLAKDGATVGIGGGQPNRVDSVRIAISRAKERAEGACLASDAFFPFPDSVEEAAKAKISAIAHPGGSKRDQESIDKANEYGIAMVITGKRHFLH</sequence>
<name>A0AAT9LA23_9FIRM</name>
<dbReference type="Pfam" id="PF02142">
    <property type="entry name" value="MGS"/>
    <property type="match status" value="1"/>
</dbReference>
<proteinExistence type="inferred from homology"/>
<feature type="domain" description="MGS-like" evidence="11">
    <location>
        <begin position="1"/>
        <end position="145"/>
    </location>
</feature>
<dbReference type="GO" id="GO:0003937">
    <property type="term" value="F:IMP cyclohydrolase activity"/>
    <property type="evidence" value="ECO:0007669"/>
    <property type="project" value="UniProtKB-UniRule"/>
</dbReference>
<comment type="domain">
    <text evidence="10">The IMP cyclohydrolase activity resides in the N-terminal region.</text>
</comment>
<dbReference type="HAMAP" id="MF_00139">
    <property type="entry name" value="PurH"/>
    <property type="match status" value="1"/>
</dbReference>
<dbReference type="EC" id="2.1.2.3" evidence="10"/>
<comment type="pathway">
    <text evidence="1 10">Purine metabolism; IMP biosynthesis via de novo pathway; IMP from 5-formamido-1-(5-phospho-D-ribosyl)imidazole-4-carboxamide: step 1/1.</text>
</comment>
<dbReference type="InterPro" id="IPR002695">
    <property type="entry name" value="PurH-like"/>
</dbReference>
<dbReference type="KEGG" id="fcz:IMF26_05765"/>
<dbReference type="EC" id="3.5.4.10" evidence="10"/>
<reference evidence="12" key="1">
    <citation type="submission" date="2020-10" db="EMBL/GenBank/DDBJ databases">
        <authorList>
            <person name="Kadnikov V."/>
            <person name="Beletsky A.V."/>
            <person name="Mardanov A.V."/>
            <person name="Karnachuk O.V."/>
            <person name="Ravin N.V."/>
        </authorList>
    </citation>
    <scope>NUCLEOTIDE SEQUENCE</scope>
    <source>
        <strain evidence="12">Bu02</strain>
    </source>
</reference>
<dbReference type="PANTHER" id="PTHR11692:SF0">
    <property type="entry name" value="BIFUNCTIONAL PURINE BIOSYNTHESIS PROTEIN ATIC"/>
    <property type="match status" value="1"/>
</dbReference>
<dbReference type="InterPro" id="IPR011607">
    <property type="entry name" value="MGS-like_dom"/>
</dbReference>
<evidence type="ECO:0000259" key="11">
    <source>
        <dbReference type="PROSITE" id="PS51855"/>
    </source>
</evidence>
<dbReference type="SMART" id="SM00851">
    <property type="entry name" value="MGS"/>
    <property type="match status" value="1"/>
</dbReference>
<gene>
    <name evidence="10 12" type="primary">purH</name>
    <name evidence="12" type="ORF">IMF26_05765</name>
</gene>
<organism evidence="12">
    <name type="scientific">Candidatus Fermentithermobacillus carboniphilus</name>
    <dbReference type="NCBI Taxonomy" id="3085328"/>
    <lineage>
        <taxon>Bacteria</taxon>
        <taxon>Bacillati</taxon>
        <taxon>Bacillota</taxon>
        <taxon>Candidatus Fermentithermobacillia</taxon>
        <taxon>Candidatus Fermentithermobacillales</taxon>
        <taxon>Candidatus Fermentithermobacillaceae</taxon>
        <taxon>Candidatus Fermentithermobacillus</taxon>
    </lineage>
</organism>
<dbReference type="PANTHER" id="PTHR11692">
    <property type="entry name" value="BIFUNCTIONAL PURINE BIOSYNTHESIS PROTEIN PURH"/>
    <property type="match status" value="1"/>
</dbReference>
<comment type="catalytic activity">
    <reaction evidence="9 10">
        <text>IMP + H2O = 5-formamido-1-(5-phospho-D-ribosyl)imidazole-4-carboxamide</text>
        <dbReference type="Rhea" id="RHEA:18445"/>
        <dbReference type="ChEBI" id="CHEBI:15377"/>
        <dbReference type="ChEBI" id="CHEBI:58053"/>
        <dbReference type="ChEBI" id="CHEBI:58467"/>
        <dbReference type="EC" id="3.5.4.10"/>
    </reaction>
</comment>
<comment type="catalytic activity">
    <reaction evidence="8 10">
        <text>(6R)-10-formyltetrahydrofolate + 5-amino-1-(5-phospho-beta-D-ribosyl)imidazole-4-carboxamide = 5-formamido-1-(5-phospho-D-ribosyl)imidazole-4-carboxamide + (6S)-5,6,7,8-tetrahydrofolate</text>
        <dbReference type="Rhea" id="RHEA:22192"/>
        <dbReference type="ChEBI" id="CHEBI:57453"/>
        <dbReference type="ChEBI" id="CHEBI:58467"/>
        <dbReference type="ChEBI" id="CHEBI:58475"/>
        <dbReference type="ChEBI" id="CHEBI:195366"/>
        <dbReference type="EC" id="2.1.2.3"/>
    </reaction>
</comment>
<dbReference type="Gene3D" id="3.40.50.1380">
    <property type="entry name" value="Methylglyoxal synthase-like domain"/>
    <property type="match status" value="1"/>
</dbReference>
<dbReference type="EMBL" id="CP062796">
    <property type="protein sequence ID" value="QUL97634.1"/>
    <property type="molecule type" value="Genomic_DNA"/>
</dbReference>